<gene>
    <name evidence="2" type="ORF">GRI65_08380</name>
</gene>
<evidence type="ECO:0000259" key="1">
    <source>
        <dbReference type="PROSITE" id="PS51094"/>
    </source>
</evidence>
<dbReference type="PANTHER" id="PTHR47738">
    <property type="entry name" value="PTS SYSTEM FRUCTOSE-LIKE EIIA COMPONENT-RELATED"/>
    <property type="match status" value="1"/>
</dbReference>
<dbReference type="GO" id="GO:0030295">
    <property type="term" value="F:protein kinase activator activity"/>
    <property type="evidence" value="ECO:0007669"/>
    <property type="project" value="TreeGrafter"/>
</dbReference>
<dbReference type="AlphaFoldDB" id="A0A845AZL3"/>
<dbReference type="CDD" id="cd00211">
    <property type="entry name" value="PTS_IIA_fru"/>
    <property type="match status" value="1"/>
</dbReference>
<name>A0A845AZL3_9SPHN</name>
<comment type="caution">
    <text evidence="2">The sequence shown here is derived from an EMBL/GenBank/DDBJ whole genome shotgun (WGS) entry which is preliminary data.</text>
</comment>
<keyword evidence="3" id="KW-1185">Reference proteome</keyword>
<dbReference type="OrthoDB" id="95460at2"/>
<feature type="domain" description="PTS EIIA type-2" evidence="1">
    <location>
        <begin position="4"/>
        <end position="147"/>
    </location>
</feature>
<dbReference type="EMBL" id="WTYL01000002">
    <property type="protein sequence ID" value="MXP44471.1"/>
    <property type="molecule type" value="Genomic_DNA"/>
</dbReference>
<organism evidence="2 3">
    <name type="scientific">Allopontixanthobacter sediminis</name>
    <dbReference type="NCBI Taxonomy" id="1689985"/>
    <lineage>
        <taxon>Bacteria</taxon>
        <taxon>Pseudomonadati</taxon>
        <taxon>Pseudomonadota</taxon>
        <taxon>Alphaproteobacteria</taxon>
        <taxon>Sphingomonadales</taxon>
        <taxon>Erythrobacteraceae</taxon>
        <taxon>Allopontixanthobacter</taxon>
    </lineage>
</organism>
<dbReference type="InterPro" id="IPR051541">
    <property type="entry name" value="PTS_SugarTrans_NitroReg"/>
</dbReference>
<dbReference type="PROSITE" id="PS51094">
    <property type="entry name" value="PTS_EIIA_TYPE_2"/>
    <property type="match status" value="1"/>
</dbReference>
<dbReference type="InterPro" id="IPR002178">
    <property type="entry name" value="PTS_EIIA_type-2_dom"/>
</dbReference>
<dbReference type="RefSeq" id="WP_160756060.1">
    <property type="nucleotide sequence ID" value="NZ_WTYL01000002.1"/>
</dbReference>
<proteinExistence type="predicted"/>
<accession>A0A845AZL3</accession>
<dbReference type="InterPro" id="IPR016152">
    <property type="entry name" value="PTrfase/Anion_transptr"/>
</dbReference>
<dbReference type="PROSITE" id="PS00372">
    <property type="entry name" value="PTS_EIIA_TYPE_2_HIS"/>
    <property type="match status" value="1"/>
</dbReference>
<evidence type="ECO:0000313" key="2">
    <source>
        <dbReference type="EMBL" id="MXP44471.1"/>
    </source>
</evidence>
<dbReference type="PANTHER" id="PTHR47738:SF1">
    <property type="entry name" value="NITROGEN REGULATORY PROTEIN"/>
    <property type="match status" value="1"/>
</dbReference>
<protein>
    <submittedName>
        <fullName evidence="2">PTS transporter subunit EIIA</fullName>
    </submittedName>
</protein>
<dbReference type="SUPFAM" id="SSF55804">
    <property type="entry name" value="Phoshotransferase/anion transport protein"/>
    <property type="match status" value="1"/>
</dbReference>
<evidence type="ECO:0000313" key="3">
    <source>
        <dbReference type="Proteomes" id="UP000431922"/>
    </source>
</evidence>
<dbReference type="Proteomes" id="UP000431922">
    <property type="component" value="Unassembled WGS sequence"/>
</dbReference>
<dbReference type="Pfam" id="PF00359">
    <property type="entry name" value="PTS_EIIA_2"/>
    <property type="match status" value="1"/>
</dbReference>
<dbReference type="Gene3D" id="3.40.930.10">
    <property type="entry name" value="Mannitol-specific EII, Chain A"/>
    <property type="match status" value="1"/>
</dbReference>
<reference evidence="2 3" key="1">
    <citation type="submission" date="2019-12" db="EMBL/GenBank/DDBJ databases">
        <title>Genomic-based taxomic classification of the family Erythrobacteraceae.</title>
        <authorList>
            <person name="Xu L."/>
        </authorList>
    </citation>
    <scope>NUCLEOTIDE SEQUENCE [LARGE SCALE GENOMIC DNA]</scope>
    <source>
        <strain evidence="2 3">KCTC 42453</strain>
    </source>
</reference>
<sequence>MNANLNLSRAAVATCSAASKPDVLGTLASCFAEAYGLDRITVLEGLEERERLGSTGFGRRVAIPHARIDGLERPVVALIKLEAPVEFNAADGMPVDLVIGLLSPPNAGADHLHTLAAISRMIRNEAIYDALLRAEDADALFATLTNLADSVIANDNPGGVTRESA</sequence>